<feature type="binding site" evidence="8">
    <location>
        <begin position="191"/>
        <end position="196"/>
    </location>
    <ligand>
        <name>NAD(+)</name>
        <dbReference type="ChEBI" id="CHEBI:57540"/>
    </ligand>
</feature>
<dbReference type="Gene3D" id="3.40.50.10330">
    <property type="entry name" value="Probable inorganic polyphosphate/atp-NAD kinase, domain 1"/>
    <property type="match status" value="1"/>
</dbReference>
<feature type="binding site" evidence="8">
    <location>
        <position position="178"/>
    </location>
    <ligand>
        <name>NAD(+)</name>
        <dbReference type="ChEBI" id="CHEBI:57540"/>
    </ligand>
</feature>
<keyword evidence="3 8" id="KW-0547">Nucleotide-binding</keyword>
<accession>A0A3A6QNN8</accession>
<feature type="active site" description="Proton acceptor" evidence="8">
    <location>
        <position position="76"/>
    </location>
</feature>
<evidence type="ECO:0000313" key="9">
    <source>
        <dbReference type="EMBL" id="RJX49960.1"/>
    </source>
</evidence>
<dbReference type="PANTHER" id="PTHR20275:SF43">
    <property type="entry name" value="BIFUNCTIONAL NADP PHOSPHATASE_NAD KINASE"/>
    <property type="match status" value="1"/>
</dbReference>
<comment type="subcellular location">
    <subcellularLocation>
        <location evidence="8">Cytoplasm</location>
    </subcellularLocation>
</comment>
<comment type="caution">
    <text evidence="9">The sequence shown here is derived from an EMBL/GenBank/DDBJ whole genome shotgun (WGS) entry which is preliminary data.</text>
</comment>
<protein>
    <recommendedName>
        <fullName evidence="8">NAD kinase</fullName>
        <ecNumber evidence="8">2.7.1.23</ecNumber>
    </recommendedName>
    <alternativeName>
        <fullName evidence="8">ATP-dependent NAD kinase</fullName>
    </alternativeName>
</protein>
<keyword evidence="1 8" id="KW-0963">Cytoplasm</keyword>
<dbReference type="EMBL" id="QMDW01000008">
    <property type="protein sequence ID" value="RJX49960.1"/>
    <property type="molecule type" value="Genomic_DNA"/>
</dbReference>
<dbReference type="InterPro" id="IPR017438">
    <property type="entry name" value="ATP-NAD_kinase_N"/>
</dbReference>
<dbReference type="EC" id="2.7.1.23" evidence="8"/>
<dbReference type="GO" id="GO:0003951">
    <property type="term" value="F:NAD+ kinase activity"/>
    <property type="evidence" value="ECO:0007669"/>
    <property type="project" value="UniProtKB-UniRule"/>
</dbReference>
<dbReference type="Pfam" id="PF01513">
    <property type="entry name" value="NAD_kinase"/>
    <property type="match status" value="1"/>
</dbReference>
<dbReference type="GO" id="GO:0019674">
    <property type="term" value="P:NAD+ metabolic process"/>
    <property type="evidence" value="ECO:0007669"/>
    <property type="project" value="InterPro"/>
</dbReference>
<comment type="caution">
    <text evidence="8">Lacks conserved residue(s) required for the propagation of feature annotation.</text>
</comment>
<dbReference type="GO" id="GO:0006741">
    <property type="term" value="P:NADP+ biosynthetic process"/>
    <property type="evidence" value="ECO:0007669"/>
    <property type="project" value="UniProtKB-UniRule"/>
</dbReference>
<evidence type="ECO:0000256" key="4">
    <source>
        <dbReference type="ARBA" id="ARBA00022777"/>
    </source>
</evidence>
<comment type="similarity">
    <text evidence="8">Belongs to the NAD kinase family.</text>
</comment>
<proteinExistence type="inferred from homology"/>
<keyword evidence="7 8" id="KW-0520">NAD</keyword>
<evidence type="ECO:0000256" key="5">
    <source>
        <dbReference type="ARBA" id="ARBA00022840"/>
    </source>
</evidence>
<dbReference type="Gene3D" id="2.60.200.30">
    <property type="entry name" value="Probable inorganic polyphosphate/atp-NAD kinase, domain 2"/>
    <property type="match status" value="1"/>
</dbReference>
<dbReference type="InterPro" id="IPR016064">
    <property type="entry name" value="NAD/diacylglycerol_kinase_sf"/>
</dbReference>
<comment type="catalytic activity">
    <reaction evidence="8">
        <text>NAD(+) + ATP = ADP + NADP(+) + H(+)</text>
        <dbReference type="Rhea" id="RHEA:18629"/>
        <dbReference type="ChEBI" id="CHEBI:15378"/>
        <dbReference type="ChEBI" id="CHEBI:30616"/>
        <dbReference type="ChEBI" id="CHEBI:57540"/>
        <dbReference type="ChEBI" id="CHEBI:58349"/>
        <dbReference type="ChEBI" id="CHEBI:456216"/>
        <dbReference type="EC" id="2.7.1.23"/>
    </reaction>
</comment>
<keyword evidence="6 8" id="KW-0521">NADP</keyword>
<dbReference type="RefSeq" id="WP_120084462.1">
    <property type="nucleotide sequence ID" value="NZ_QMDW01000008.1"/>
</dbReference>
<dbReference type="GO" id="GO:0046872">
    <property type="term" value="F:metal ion binding"/>
    <property type="evidence" value="ECO:0007669"/>
    <property type="project" value="UniProtKB-UniRule"/>
</dbReference>
<keyword evidence="2 8" id="KW-0808">Transferase</keyword>
<comment type="function">
    <text evidence="8">Involved in the regulation of the intracellular balance of NAD and NADP, and is a key enzyme in the biosynthesis of NADP. Catalyzes specifically the phosphorylation on 2'-hydroxyl of the adenosine moiety of NAD to yield NADP.</text>
</comment>
<dbReference type="AlphaFoldDB" id="A0A3A6QNN8"/>
<evidence type="ECO:0000256" key="8">
    <source>
        <dbReference type="HAMAP-Rule" id="MF_00361"/>
    </source>
</evidence>
<dbReference type="Pfam" id="PF20143">
    <property type="entry name" value="NAD_kinase_C"/>
    <property type="match status" value="1"/>
</dbReference>
<evidence type="ECO:0000256" key="6">
    <source>
        <dbReference type="ARBA" id="ARBA00022857"/>
    </source>
</evidence>
<dbReference type="SUPFAM" id="SSF111331">
    <property type="entry name" value="NAD kinase/diacylglycerol kinase-like"/>
    <property type="match status" value="1"/>
</dbReference>
<evidence type="ECO:0000256" key="1">
    <source>
        <dbReference type="ARBA" id="ARBA00022490"/>
    </source>
</evidence>
<dbReference type="HAMAP" id="MF_00361">
    <property type="entry name" value="NAD_kinase"/>
    <property type="match status" value="1"/>
</dbReference>
<feature type="binding site" evidence="8">
    <location>
        <begin position="148"/>
        <end position="149"/>
    </location>
    <ligand>
        <name>NAD(+)</name>
        <dbReference type="ChEBI" id="CHEBI:57540"/>
    </ligand>
</feature>
<keyword evidence="5 8" id="KW-0067">ATP-binding</keyword>
<comment type="cofactor">
    <cofactor evidence="8">
        <name>a divalent metal cation</name>
        <dbReference type="ChEBI" id="CHEBI:60240"/>
    </cofactor>
</comment>
<dbReference type="PANTHER" id="PTHR20275">
    <property type="entry name" value="NAD KINASE"/>
    <property type="match status" value="1"/>
</dbReference>
<dbReference type="InterPro" id="IPR002504">
    <property type="entry name" value="NADK"/>
</dbReference>
<feature type="binding site" evidence="8">
    <location>
        <begin position="76"/>
        <end position="77"/>
    </location>
    <ligand>
        <name>NAD(+)</name>
        <dbReference type="ChEBI" id="CHEBI:57540"/>
    </ligand>
</feature>
<dbReference type="GO" id="GO:0005737">
    <property type="term" value="C:cytoplasm"/>
    <property type="evidence" value="ECO:0007669"/>
    <property type="project" value="UniProtKB-SubCell"/>
</dbReference>
<evidence type="ECO:0000313" key="10">
    <source>
        <dbReference type="Proteomes" id="UP000281564"/>
    </source>
</evidence>
<name>A0A3A6QNN8_9EURY</name>
<organism evidence="9 10">
    <name type="scientific">Halonotius pteroides</name>
    <dbReference type="NCBI Taxonomy" id="268735"/>
    <lineage>
        <taxon>Archaea</taxon>
        <taxon>Methanobacteriati</taxon>
        <taxon>Methanobacteriota</taxon>
        <taxon>Stenosarchaea group</taxon>
        <taxon>Halobacteria</taxon>
        <taxon>Halobacteriales</taxon>
        <taxon>Haloferacaceae</taxon>
        <taxon>Halonotius</taxon>
    </lineage>
</organism>
<dbReference type="OrthoDB" id="77798at2157"/>
<evidence type="ECO:0000256" key="2">
    <source>
        <dbReference type="ARBA" id="ARBA00022679"/>
    </source>
</evidence>
<dbReference type="InterPro" id="IPR017437">
    <property type="entry name" value="ATP-NAD_kinase_PpnK-typ_C"/>
</dbReference>
<keyword evidence="10" id="KW-1185">Reference proteome</keyword>
<evidence type="ECO:0000256" key="3">
    <source>
        <dbReference type="ARBA" id="ARBA00022741"/>
    </source>
</evidence>
<dbReference type="GO" id="GO:0005524">
    <property type="term" value="F:ATP binding"/>
    <property type="evidence" value="ECO:0007669"/>
    <property type="project" value="UniProtKB-KW"/>
</dbReference>
<dbReference type="Proteomes" id="UP000281564">
    <property type="component" value="Unassembled WGS sequence"/>
</dbReference>
<evidence type="ECO:0000256" key="7">
    <source>
        <dbReference type="ARBA" id="ARBA00023027"/>
    </source>
</evidence>
<sequence length="285" mass="28997">MDVGLVAQRDNSRAVSVAESIQTALTDGGVSTRLDAATAAALEEPAATANTVDNVAASSDVGVFATCDLVVSIGGDGTFLFAARAAGGAPMLGVNLGEVGFLNAVSPENAVAAVREAVEAIDAGDHTIREAPRLTARCEGFESVPAVNEIIVTGPRRGPDGGATFRVTIDGSEYTHDHADGVMIATPTGSTAYNLSENGPIVHPSIGALIVNEMCGVDGMPPLVVGGDCEVTVAVDDADHAVVVSDGRRPHEIETPAEITVSRAETPVRLVGPVADFFAALDKLS</sequence>
<reference evidence="9 10" key="1">
    <citation type="submission" date="2018-06" db="EMBL/GenBank/DDBJ databases">
        <title>Halonotius sp. F13-13 a new haloarchaeeon isolated from a solar saltern from Isla Cristina, Huelva, Spain.</title>
        <authorList>
            <person name="Duran-Viseras A."/>
            <person name="Sanchez-Porro C."/>
            <person name="Ventosa A."/>
        </authorList>
    </citation>
    <scope>NUCLEOTIDE SEQUENCE [LARGE SCALE GENOMIC DNA]</scope>
    <source>
        <strain evidence="9 10">CECT 7525</strain>
    </source>
</reference>
<gene>
    <name evidence="8" type="primary">nadK</name>
    <name evidence="9" type="ORF">DP106_07590</name>
</gene>
<keyword evidence="4 8" id="KW-0418">Kinase</keyword>
<feature type="binding site" evidence="8">
    <location>
        <position position="180"/>
    </location>
    <ligand>
        <name>NAD(+)</name>
        <dbReference type="ChEBI" id="CHEBI:57540"/>
    </ligand>
</feature>